<dbReference type="InterPro" id="IPR012902">
    <property type="entry name" value="N_methyl_site"/>
</dbReference>
<dbReference type="Pfam" id="PF07963">
    <property type="entry name" value="N_methyl"/>
    <property type="match status" value="1"/>
</dbReference>
<protein>
    <submittedName>
        <fullName evidence="2">MSHA biogenesis protein MshD</fullName>
    </submittedName>
</protein>
<keyword evidence="3" id="KW-1185">Reference proteome</keyword>
<evidence type="ECO:0000313" key="3">
    <source>
        <dbReference type="Proteomes" id="UP001156601"/>
    </source>
</evidence>
<accession>A0AA37WJK5</accession>
<dbReference type="PROSITE" id="PS00409">
    <property type="entry name" value="PROKAR_NTER_METHYL"/>
    <property type="match status" value="1"/>
</dbReference>
<gene>
    <name evidence="2" type="primary">mshD</name>
    <name evidence="2" type="ORF">GCM10007852_31500</name>
</gene>
<evidence type="ECO:0000313" key="2">
    <source>
        <dbReference type="EMBL" id="GLR72242.1"/>
    </source>
</evidence>
<dbReference type="Proteomes" id="UP001156601">
    <property type="component" value="Unassembled WGS sequence"/>
</dbReference>
<keyword evidence="1" id="KW-1133">Transmembrane helix</keyword>
<dbReference type="NCBIfam" id="TIGR02532">
    <property type="entry name" value="IV_pilin_GFxxxE"/>
    <property type="match status" value="1"/>
</dbReference>
<feature type="transmembrane region" description="Helical" evidence="1">
    <location>
        <begin position="21"/>
        <end position="43"/>
    </location>
</feature>
<comment type="caution">
    <text evidence="2">The sequence shown here is derived from an EMBL/GenBank/DDBJ whole genome shotgun (WGS) entry which is preliminary data.</text>
</comment>
<dbReference type="EMBL" id="BSOT01000009">
    <property type="protein sequence ID" value="GLR72242.1"/>
    <property type="molecule type" value="Genomic_DNA"/>
</dbReference>
<organism evidence="2 3">
    <name type="scientific">Agaribacter marinus</name>
    <dbReference type="NCBI Taxonomy" id="1431249"/>
    <lineage>
        <taxon>Bacteria</taxon>
        <taxon>Pseudomonadati</taxon>
        <taxon>Pseudomonadota</taxon>
        <taxon>Gammaproteobacteria</taxon>
        <taxon>Alteromonadales</taxon>
        <taxon>Alteromonadaceae</taxon>
        <taxon>Agaribacter</taxon>
    </lineage>
</organism>
<evidence type="ECO:0000256" key="1">
    <source>
        <dbReference type="SAM" id="Phobius"/>
    </source>
</evidence>
<sequence length="203" mass="21805">MRASPLGYCQGMRQKNAGFTLVEIVIGMVLFSIALVSLTNVFVPQAKRGIDPIWQLRAVMLGQSLLSEIEAKAFDEFSDLAGGTSRCNEGVSCTASGALGAEEVSRDDFDDVDDFNGLRLSDSDIVGLLGGSLTFQGNDIYRGFSASVDVFYDDNLDGINDDDLDQNGTLDTGSLVANRKLIRISVNTPGDQNIAFTAVKDNF</sequence>
<dbReference type="RefSeq" id="WP_284218662.1">
    <property type="nucleotide sequence ID" value="NZ_BSOT01000009.1"/>
</dbReference>
<reference evidence="2" key="2">
    <citation type="submission" date="2023-01" db="EMBL/GenBank/DDBJ databases">
        <title>Draft genome sequence of Agaribacter marinus strain NBRC 110023.</title>
        <authorList>
            <person name="Sun Q."/>
            <person name="Mori K."/>
        </authorList>
    </citation>
    <scope>NUCLEOTIDE SEQUENCE</scope>
    <source>
        <strain evidence="2">NBRC 110023</strain>
    </source>
</reference>
<proteinExistence type="predicted"/>
<reference evidence="2" key="1">
    <citation type="journal article" date="2014" name="Int. J. Syst. Evol. Microbiol.">
        <title>Complete genome sequence of Corynebacterium casei LMG S-19264T (=DSM 44701T), isolated from a smear-ripened cheese.</title>
        <authorList>
            <consortium name="US DOE Joint Genome Institute (JGI-PGF)"/>
            <person name="Walter F."/>
            <person name="Albersmeier A."/>
            <person name="Kalinowski J."/>
            <person name="Ruckert C."/>
        </authorList>
    </citation>
    <scope>NUCLEOTIDE SEQUENCE</scope>
    <source>
        <strain evidence="2">NBRC 110023</strain>
    </source>
</reference>
<keyword evidence="1" id="KW-0812">Transmembrane</keyword>
<keyword evidence="1" id="KW-0472">Membrane</keyword>
<dbReference type="AlphaFoldDB" id="A0AA37WJK5"/>
<name>A0AA37WJK5_9ALTE</name>